<keyword evidence="3 5" id="KW-1133">Transmembrane helix</keyword>
<sequence>MFAMFGIGWVMKLQFVFVASLVVSISSILIGACMDRTGHGLVGSKGWTNGNLMTNMSPHFRRVDGVDYNFFLCFGLFFRSDFIHTYTLNLCSLFLTIHSNFNNKSLFCTLAAIAVTSLVYILMALAASAVVTYDTLISNYFSFVKMSLWAPFVFLGIYAASLSSALGMFVGAPRILTSVAYDNLLPFLNVFKKTNAKGEPIRAYFLSYIIAIGCVLVADLNVIAPLISQ</sequence>
<evidence type="ECO:0000256" key="1">
    <source>
        <dbReference type="ARBA" id="ARBA00004141"/>
    </source>
</evidence>
<protein>
    <recommendedName>
        <fullName evidence="6">Amino acid permease/ SLC12A domain-containing protein</fullName>
    </recommendedName>
</protein>
<evidence type="ECO:0000313" key="8">
    <source>
        <dbReference type="Proteomes" id="UP000023152"/>
    </source>
</evidence>
<dbReference type="GO" id="GO:0055075">
    <property type="term" value="P:potassium ion homeostasis"/>
    <property type="evidence" value="ECO:0007669"/>
    <property type="project" value="TreeGrafter"/>
</dbReference>
<evidence type="ECO:0000256" key="3">
    <source>
        <dbReference type="ARBA" id="ARBA00022989"/>
    </source>
</evidence>
<dbReference type="InterPro" id="IPR004841">
    <property type="entry name" value="AA-permease/SLC12A_dom"/>
</dbReference>
<feature type="domain" description="Amino acid permease/ SLC12A" evidence="6">
    <location>
        <begin position="109"/>
        <end position="223"/>
    </location>
</feature>
<proteinExistence type="predicted"/>
<feature type="transmembrane region" description="Helical" evidence="5">
    <location>
        <begin position="148"/>
        <end position="170"/>
    </location>
</feature>
<organism evidence="7 8">
    <name type="scientific">Reticulomyxa filosa</name>
    <dbReference type="NCBI Taxonomy" id="46433"/>
    <lineage>
        <taxon>Eukaryota</taxon>
        <taxon>Sar</taxon>
        <taxon>Rhizaria</taxon>
        <taxon>Retaria</taxon>
        <taxon>Foraminifera</taxon>
        <taxon>Monothalamids</taxon>
        <taxon>Reticulomyxidae</taxon>
        <taxon>Reticulomyxa</taxon>
    </lineage>
</organism>
<evidence type="ECO:0000313" key="7">
    <source>
        <dbReference type="EMBL" id="ETO26434.1"/>
    </source>
</evidence>
<reference evidence="7 8" key="1">
    <citation type="journal article" date="2013" name="Curr. Biol.">
        <title>The Genome of the Foraminiferan Reticulomyxa filosa.</title>
        <authorList>
            <person name="Glockner G."/>
            <person name="Hulsmann N."/>
            <person name="Schleicher M."/>
            <person name="Noegel A.A."/>
            <person name="Eichinger L."/>
            <person name="Gallinger C."/>
            <person name="Pawlowski J."/>
            <person name="Sierra R."/>
            <person name="Euteneuer U."/>
            <person name="Pillet L."/>
            <person name="Moustafa A."/>
            <person name="Platzer M."/>
            <person name="Groth M."/>
            <person name="Szafranski K."/>
            <person name="Schliwa M."/>
        </authorList>
    </citation>
    <scope>NUCLEOTIDE SEQUENCE [LARGE SCALE GENOMIC DNA]</scope>
</reference>
<evidence type="ECO:0000259" key="6">
    <source>
        <dbReference type="Pfam" id="PF00324"/>
    </source>
</evidence>
<keyword evidence="2 5" id="KW-0812">Transmembrane</keyword>
<keyword evidence="4 5" id="KW-0472">Membrane</keyword>
<evidence type="ECO:0000256" key="5">
    <source>
        <dbReference type="SAM" id="Phobius"/>
    </source>
</evidence>
<dbReference type="AlphaFoldDB" id="X6NL58"/>
<feature type="non-terminal residue" evidence="7">
    <location>
        <position position="229"/>
    </location>
</feature>
<dbReference type="PANTHER" id="PTHR11827:SF72">
    <property type="entry name" value="GH08340P"/>
    <property type="match status" value="1"/>
</dbReference>
<dbReference type="Pfam" id="PF00324">
    <property type="entry name" value="AA_permease"/>
    <property type="match status" value="1"/>
</dbReference>
<dbReference type="GO" id="GO:0015379">
    <property type="term" value="F:potassium:chloride symporter activity"/>
    <property type="evidence" value="ECO:0007669"/>
    <property type="project" value="TreeGrafter"/>
</dbReference>
<evidence type="ECO:0000256" key="2">
    <source>
        <dbReference type="ARBA" id="ARBA00022692"/>
    </source>
</evidence>
<dbReference type="OrthoDB" id="2020542at2759"/>
<feature type="transmembrane region" description="Helical" evidence="5">
    <location>
        <begin position="107"/>
        <end position="128"/>
    </location>
</feature>
<dbReference type="InterPro" id="IPR004842">
    <property type="entry name" value="SLC12A_fam"/>
</dbReference>
<dbReference type="Gene3D" id="1.20.1740.10">
    <property type="entry name" value="Amino acid/polyamine transporter I"/>
    <property type="match status" value="1"/>
</dbReference>
<dbReference type="GO" id="GO:0006884">
    <property type="term" value="P:cell volume homeostasis"/>
    <property type="evidence" value="ECO:0007669"/>
    <property type="project" value="TreeGrafter"/>
</dbReference>
<dbReference type="EMBL" id="ASPP01007872">
    <property type="protein sequence ID" value="ETO26434.1"/>
    <property type="molecule type" value="Genomic_DNA"/>
</dbReference>
<dbReference type="GO" id="GO:1990573">
    <property type="term" value="P:potassium ion import across plasma membrane"/>
    <property type="evidence" value="ECO:0007669"/>
    <property type="project" value="TreeGrafter"/>
</dbReference>
<name>X6NL58_RETFI</name>
<dbReference type="PANTHER" id="PTHR11827">
    <property type="entry name" value="SOLUTE CARRIER FAMILY 12, CATION COTRANSPORTERS"/>
    <property type="match status" value="1"/>
</dbReference>
<dbReference type="GO" id="GO:0055064">
    <property type="term" value="P:chloride ion homeostasis"/>
    <property type="evidence" value="ECO:0007669"/>
    <property type="project" value="TreeGrafter"/>
</dbReference>
<dbReference type="GO" id="GO:0016020">
    <property type="term" value="C:membrane"/>
    <property type="evidence" value="ECO:0007669"/>
    <property type="project" value="UniProtKB-SubCell"/>
</dbReference>
<comment type="subcellular location">
    <subcellularLocation>
        <location evidence="1">Membrane</location>
        <topology evidence="1">Multi-pass membrane protein</topology>
    </subcellularLocation>
</comment>
<keyword evidence="8" id="KW-1185">Reference proteome</keyword>
<gene>
    <name evidence="7" type="ORF">RFI_10705</name>
</gene>
<feature type="transmembrane region" description="Helical" evidence="5">
    <location>
        <begin position="68"/>
        <end position="95"/>
    </location>
</feature>
<accession>X6NL58</accession>
<evidence type="ECO:0000256" key="4">
    <source>
        <dbReference type="ARBA" id="ARBA00023136"/>
    </source>
</evidence>
<comment type="caution">
    <text evidence="7">The sequence shown here is derived from an EMBL/GenBank/DDBJ whole genome shotgun (WGS) entry which is preliminary data.</text>
</comment>
<dbReference type="Proteomes" id="UP000023152">
    <property type="component" value="Unassembled WGS sequence"/>
</dbReference>
<feature type="transmembrane region" description="Helical" evidence="5">
    <location>
        <begin position="203"/>
        <end position="227"/>
    </location>
</feature>